<evidence type="ECO:0000313" key="2">
    <source>
        <dbReference type="EMBL" id="OWR48122.1"/>
    </source>
</evidence>
<feature type="compositionally biased region" description="Basic and acidic residues" evidence="1">
    <location>
        <begin position="38"/>
        <end position="51"/>
    </location>
</feature>
<sequence length="186" mass="20492">MTDSKKARRCPNERKGSNRLLAILHGALVVPVARGSRKARETTKGEARHATTADSLLYRGDPELRGSPVELRSGLLSGNKVTPDNPHSHQRMRMKLIIALPINQVDLGCEGTLISLSDVQGRRLEWKPTAGQILCGFGNTYFRPIVSTIANANKTEAVSQFIAPKNIREAPHCFTKEELSVEKELV</sequence>
<comment type="caution">
    <text evidence="2">The sequence shown here is derived from an EMBL/GenBank/DDBJ whole genome shotgun (WGS) entry which is preliminary data.</text>
</comment>
<dbReference type="AlphaFoldDB" id="A0A212F328"/>
<protein>
    <submittedName>
        <fullName evidence="2">Uncharacterized protein</fullName>
    </submittedName>
</protein>
<keyword evidence="3" id="KW-1185">Reference proteome</keyword>
<organism evidence="2 3">
    <name type="scientific">Danaus plexippus plexippus</name>
    <dbReference type="NCBI Taxonomy" id="278856"/>
    <lineage>
        <taxon>Eukaryota</taxon>
        <taxon>Metazoa</taxon>
        <taxon>Ecdysozoa</taxon>
        <taxon>Arthropoda</taxon>
        <taxon>Hexapoda</taxon>
        <taxon>Insecta</taxon>
        <taxon>Pterygota</taxon>
        <taxon>Neoptera</taxon>
        <taxon>Endopterygota</taxon>
        <taxon>Lepidoptera</taxon>
        <taxon>Glossata</taxon>
        <taxon>Ditrysia</taxon>
        <taxon>Papilionoidea</taxon>
        <taxon>Nymphalidae</taxon>
        <taxon>Danainae</taxon>
        <taxon>Danaini</taxon>
        <taxon>Danaina</taxon>
        <taxon>Danaus</taxon>
        <taxon>Danaus</taxon>
    </lineage>
</organism>
<name>A0A212F328_DANPL</name>
<dbReference type="KEGG" id="dpl:KGM_208234"/>
<dbReference type="EMBL" id="AGBW02010641">
    <property type="protein sequence ID" value="OWR48122.1"/>
    <property type="molecule type" value="Genomic_DNA"/>
</dbReference>
<dbReference type="InParanoid" id="A0A212F328"/>
<accession>A0A212F328</accession>
<reference evidence="2 3" key="1">
    <citation type="journal article" date="2011" name="Cell">
        <title>The monarch butterfly genome yields insights into long-distance migration.</title>
        <authorList>
            <person name="Zhan S."/>
            <person name="Merlin C."/>
            <person name="Boore J.L."/>
            <person name="Reppert S.M."/>
        </authorList>
    </citation>
    <scope>NUCLEOTIDE SEQUENCE [LARGE SCALE GENOMIC DNA]</scope>
    <source>
        <strain evidence="2">F-2</strain>
    </source>
</reference>
<feature type="region of interest" description="Disordered" evidence="1">
    <location>
        <begin position="34"/>
        <end position="65"/>
    </location>
</feature>
<evidence type="ECO:0000256" key="1">
    <source>
        <dbReference type="SAM" id="MobiDB-lite"/>
    </source>
</evidence>
<evidence type="ECO:0000313" key="3">
    <source>
        <dbReference type="Proteomes" id="UP000007151"/>
    </source>
</evidence>
<proteinExistence type="predicted"/>
<gene>
    <name evidence="2" type="ORF">KGM_208234</name>
</gene>
<dbReference type="Proteomes" id="UP000007151">
    <property type="component" value="Unassembled WGS sequence"/>
</dbReference>